<protein>
    <submittedName>
        <fullName evidence="2">Uncharacterized protein</fullName>
    </submittedName>
</protein>
<evidence type="ECO:0000313" key="3">
    <source>
        <dbReference type="Proteomes" id="UP000027178"/>
    </source>
</evidence>
<keyword evidence="3" id="KW-1185">Reference proteome</keyword>
<dbReference type="PATRIC" id="fig|1348663.4.peg.66"/>
<comment type="caution">
    <text evidence="2">The sequence shown here is derived from an EMBL/GenBank/DDBJ whole genome shotgun (WGS) entry which is preliminary data.</text>
</comment>
<dbReference type="Proteomes" id="UP000027178">
    <property type="component" value="Unassembled WGS sequence"/>
</dbReference>
<feature type="region of interest" description="Disordered" evidence="1">
    <location>
        <begin position="60"/>
        <end position="98"/>
    </location>
</feature>
<dbReference type="AlphaFoldDB" id="A0A066Z311"/>
<evidence type="ECO:0000313" key="2">
    <source>
        <dbReference type="EMBL" id="KDN88153.1"/>
    </source>
</evidence>
<sequence>MGVGGLGGAAVAAIPAAASARAAAPVSAVSRARTAVGVVPMGGGLSPPAVRATVGTVRPRYLGGEKADGGGGRRRMPRPQLRGYRIPGCPRPEAKQSR</sequence>
<organism evidence="2 3">
    <name type="scientific">Kitasatospora cheerisanensis KCTC 2395</name>
    <dbReference type="NCBI Taxonomy" id="1348663"/>
    <lineage>
        <taxon>Bacteria</taxon>
        <taxon>Bacillati</taxon>
        <taxon>Actinomycetota</taxon>
        <taxon>Actinomycetes</taxon>
        <taxon>Kitasatosporales</taxon>
        <taxon>Streptomycetaceae</taxon>
        <taxon>Kitasatospora</taxon>
    </lineage>
</organism>
<gene>
    <name evidence="2" type="ORF">KCH_00850</name>
</gene>
<accession>A0A066Z311</accession>
<evidence type="ECO:0000256" key="1">
    <source>
        <dbReference type="SAM" id="MobiDB-lite"/>
    </source>
</evidence>
<dbReference type="EMBL" id="JNBY01000004">
    <property type="protein sequence ID" value="KDN88153.1"/>
    <property type="molecule type" value="Genomic_DNA"/>
</dbReference>
<name>A0A066Z311_9ACTN</name>
<proteinExistence type="predicted"/>
<reference evidence="2 3" key="1">
    <citation type="submission" date="2014-05" db="EMBL/GenBank/DDBJ databases">
        <title>Draft Genome Sequence of Kitasatospora cheerisanensis KCTC 2395.</title>
        <authorList>
            <person name="Nam D.H."/>
        </authorList>
    </citation>
    <scope>NUCLEOTIDE SEQUENCE [LARGE SCALE GENOMIC DNA]</scope>
    <source>
        <strain evidence="2 3">KCTC 2395</strain>
    </source>
</reference>
<dbReference type="HOGENOM" id="CLU_2330014_0_0_11"/>